<feature type="non-terminal residue" evidence="2">
    <location>
        <position position="1"/>
    </location>
</feature>
<dbReference type="GeneID" id="14884703"/>
<dbReference type="OrthoDB" id="10057959at2759"/>
<keyword evidence="3" id="KW-1185">Reference proteome</keyword>
<feature type="region of interest" description="Disordered" evidence="1">
    <location>
        <begin position="1"/>
        <end position="38"/>
    </location>
</feature>
<sequence>MQEDEIVGTFKWKKGEAPKSSRHVKASPDPTYSFDHKG</sequence>
<evidence type="ECO:0000313" key="3">
    <source>
        <dbReference type="Proteomes" id="UP000014680"/>
    </source>
</evidence>
<name>A0A0A1U2G3_ENTIV</name>
<dbReference type="AlphaFoldDB" id="A0A0A1U2G3"/>
<evidence type="ECO:0000313" key="2">
    <source>
        <dbReference type="EMBL" id="ELP85719.1"/>
    </source>
</evidence>
<feature type="non-terminal residue" evidence="2">
    <location>
        <position position="38"/>
    </location>
</feature>
<dbReference type="EMBL" id="KB207042">
    <property type="protein sequence ID" value="ELP85719.1"/>
    <property type="molecule type" value="Genomic_DNA"/>
</dbReference>
<dbReference type="KEGG" id="eiv:EIN_331000"/>
<reference evidence="2 3" key="1">
    <citation type="submission" date="2012-10" db="EMBL/GenBank/DDBJ databases">
        <authorList>
            <person name="Zafar N."/>
            <person name="Inman J."/>
            <person name="Hall N."/>
            <person name="Lorenzi H."/>
            <person name="Caler E."/>
        </authorList>
    </citation>
    <scope>NUCLEOTIDE SEQUENCE [LARGE SCALE GENOMIC DNA]</scope>
    <source>
        <strain evidence="2 3">IP1</strain>
    </source>
</reference>
<dbReference type="VEuPathDB" id="AmoebaDB:EIN_331000"/>
<proteinExistence type="predicted"/>
<evidence type="ECO:0000256" key="1">
    <source>
        <dbReference type="SAM" id="MobiDB-lite"/>
    </source>
</evidence>
<dbReference type="Proteomes" id="UP000014680">
    <property type="component" value="Unassembled WGS sequence"/>
</dbReference>
<organism evidence="2 3">
    <name type="scientific">Entamoeba invadens IP1</name>
    <dbReference type="NCBI Taxonomy" id="370355"/>
    <lineage>
        <taxon>Eukaryota</taxon>
        <taxon>Amoebozoa</taxon>
        <taxon>Evosea</taxon>
        <taxon>Archamoebae</taxon>
        <taxon>Mastigamoebida</taxon>
        <taxon>Entamoebidae</taxon>
        <taxon>Entamoeba</taxon>
    </lineage>
</organism>
<protein>
    <submittedName>
        <fullName evidence="2">Uncharacterized protein</fullName>
    </submittedName>
</protein>
<gene>
    <name evidence="2" type="ORF">EIN_331000</name>
</gene>
<accession>A0A0A1U2G3</accession>
<dbReference type="RefSeq" id="XP_004185065.1">
    <property type="nucleotide sequence ID" value="XM_004185017.1"/>
</dbReference>